<dbReference type="UniPathway" id="UPA00034">
    <property type="reaction ID" value="UER00015"/>
</dbReference>
<evidence type="ECO:0000256" key="1">
    <source>
        <dbReference type="ARBA" id="ARBA00001920"/>
    </source>
</evidence>
<dbReference type="KEGG" id="pph:Ppha_2703"/>
<proteinExistence type="inferred from homology"/>
<dbReference type="NCBIfam" id="NF006959">
    <property type="entry name" value="PRK09436.1"/>
    <property type="match status" value="1"/>
</dbReference>
<evidence type="ECO:0000256" key="24">
    <source>
        <dbReference type="ARBA" id="ARBA00044938"/>
    </source>
</evidence>
<evidence type="ECO:0000259" key="28">
    <source>
        <dbReference type="PROSITE" id="PS51671"/>
    </source>
</evidence>
<keyword evidence="30" id="KW-1185">Reference proteome</keyword>
<evidence type="ECO:0000256" key="19">
    <source>
        <dbReference type="ARBA" id="ARBA00023027"/>
    </source>
</evidence>
<comment type="pathway">
    <text evidence="2">Amino-acid biosynthesis; L-lysine biosynthesis via DAP pathway; (S)-tetrahydrodipicolinate from L-aspartate: step 1/4.</text>
</comment>
<dbReference type="InterPro" id="IPR001048">
    <property type="entry name" value="Asp/Glu/Uridylate_kinase"/>
</dbReference>
<dbReference type="NCBIfam" id="NF007003">
    <property type="entry name" value="PRK09466.1"/>
    <property type="match status" value="1"/>
</dbReference>
<dbReference type="GO" id="GO:0009088">
    <property type="term" value="P:threonine biosynthetic process"/>
    <property type="evidence" value="ECO:0007669"/>
    <property type="project" value="UniProtKB-UniPathway"/>
</dbReference>
<comment type="catalytic activity">
    <reaction evidence="25">
        <text>L-aspartate + ATP = 4-phospho-L-aspartate + ADP</text>
        <dbReference type="Rhea" id="RHEA:23776"/>
        <dbReference type="ChEBI" id="CHEBI:29991"/>
        <dbReference type="ChEBI" id="CHEBI:30616"/>
        <dbReference type="ChEBI" id="CHEBI:57535"/>
        <dbReference type="ChEBI" id="CHEBI:456216"/>
        <dbReference type="EC" id="2.7.2.4"/>
    </reaction>
    <physiologicalReaction direction="left-to-right" evidence="25">
        <dbReference type="Rhea" id="RHEA:23777"/>
    </physiologicalReaction>
</comment>
<keyword evidence="10" id="KW-0028">Amino-acid biosynthesis</keyword>
<keyword evidence="12" id="KW-0791">Threonine biosynthesis</keyword>
<evidence type="ECO:0000256" key="18">
    <source>
        <dbReference type="ARBA" id="ARBA00023002"/>
    </source>
</evidence>
<feature type="domain" description="ACT" evidence="28">
    <location>
        <begin position="325"/>
        <end position="394"/>
    </location>
</feature>
<dbReference type="SUPFAM" id="SSF51735">
    <property type="entry name" value="NAD(P)-binding Rossmann-fold domains"/>
    <property type="match status" value="1"/>
</dbReference>
<dbReference type="Pfam" id="PF03447">
    <property type="entry name" value="NAD_binding_3"/>
    <property type="match status" value="1"/>
</dbReference>
<evidence type="ECO:0000256" key="4">
    <source>
        <dbReference type="ARBA" id="ARBA00005056"/>
    </source>
</evidence>
<keyword evidence="22" id="KW-0486">Methionine biosynthesis</keyword>
<reference evidence="29 30" key="1">
    <citation type="submission" date="2008-06" db="EMBL/GenBank/DDBJ databases">
        <title>Complete sequence of Pelodictyon phaeoclathratiforme BU-1.</title>
        <authorList>
            <consortium name="US DOE Joint Genome Institute"/>
            <person name="Lucas S."/>
            <person name="Copeland A."/>
            <person name="Lapidus A."/>
            <person name="Glavina del Rio T."/>
            <person name="Dalin E."/>
            <person name="Tice H."/>
            <person name="Bruce D."/>
            <person name="Goodwin L."/>
            <person name="Pitluck S."/>
            <person name="Schmutz J."/>
            <person name="Larimer F."/>
            <person name="Land M."/>
            <person name="Hauser L."/>
            <person name="Kyrpides N."/>
            <person name="Mikhailova N."/>
            <person name="Liu Z."/>
            <person name="Li T."/>
            <person name="Zhao F."/>
            <person name="Overmann J."/>
            <person name="Bryant D.A."/>
            <person name="Richardson P."/>
        </authorList>
    </citation>
    <scope>NUCLEOTIDE SEQUENCE [LARGE SCALE GENOMIC DNA]</scope>
    <source>
        <strain evidence="30">DSM 5477 / BU-1</strain>
    </source>
</reference>
<dbReference type="InterPro" id="IPR054352">
    <property type="entry name" value="ACT_Aspartokinase"/>
</dbReference>
<evidence type="ECO:0000256" key="23">
    <source>
        <dbReference type="ARBA" id="ARBA00023268"/>
    </source>
</evidence>
<evidence type="ECO:0000256" key="27">
    <source>
        <dbReference type="ARBA" id="ARBA00049031"/>
    </source>
</evidence>
<comment type="similarity">
    <text evidence="7">In the C-terminal section; belongs to the homoserine dehydrogenase family.</text>
</comment>
<dbReference type="EC" id="1.1.1.3" evidence="29"/>
<dbReference type="FunFam" id="3.30.2130.10:FF:000001">
    <property type="entry name" value="Bifunctional aspartokinase/homoserine dehydrogenase"/>
    <property type="match status" value="1"/>
</dbReference>
<dbReference type="InterPro" id="IPR036291">
    <property type="entry name" value="NAD(P)-bd_dom_sf"/>
</dbReference>
<dbReference type="SUPFAM" id="SSF53633">
    <property type="entry name" value="Carbamate kinase-like"/>
    <property type="match status" value="1"/>
</dbReference>
<keyword evidence="11 29" id="KW-0808">Transferase</keyword>
<dbReference type="eggNOG" id="COG0460">
    <property type="taxonomic scope" value="Bacteria"/>
</dbReference>
<dbReference type="Pfam" id="PF00742">
    <property type="entry name" value="Homoserine_dh"/>
    <property type="match status" value="1"/>
</dbReference>
<comment type="catalytic activity">
    <reaction evidence="26">
        <text>L-homoserine + NADP(+) = L-aspartate 4-semialdehyde + NADPH + H(+)</text>
        <dbReference type="Rhea" id="RHEA:15761"/>
        <dbReference type="ChEBI" id="CHEBI:15378"/>
        <dbReference type="ChEBI" id="CHEBI:57476"/>
        <dbReference type="ChEBI" id="CHEBI:57783"/>
        <dbReference type="ChEBI" id="CHEBI:58349"/>
        <dbReference type="ChEBI" id="CHEBI:537519"/>
        <dbReference type="EC" id="1.1.1.3"/>
    </reaction>
    <physiologicalReaction direction="right-to-left" evidence="26">
        <dbReference type="Rhea" id="RHEA:15763"/>
    </physiologicalReaction>
</comment>
<dbReference type="InterPro" id="IPR001342">
    <property type="entry name" value="HDH_cat"/>
</dbReference>
<evidence type="ECO:0000256" key="3">
    <source>
        <dbReference type="ARBA" id="ARBA00004986"/>
    </source>
</evidence>
<dbReference type="InterPro" id="IPR001341">
    <property type="entry name" value="Asp_kinase"/>
</dbReference>
<accession>B4SGC5</accession>
<evidence type="ECO:0000256" key="26">
    <source>
        <dbReference type="ARBA" id="ARBA00048841"/>
    </source>
</evidence>
<keyword evidence="16" id="KW-0067">ATP-binding</keyword>
<evidence type="ECO:0000256" key="13">
    <source>
        <dbReference type="ARBA" id="ARBA00022723"/>
    </source>
</evidence>
<dbReference type="UniPathway" id="UPA00051">
    <property type="reaction ID" value="UER00462"/>
</dbReference>
<dbReference type="InterPro" id="IPR005106">
    <property type="entry name" value="Asp/hSer_DH_NAD-bd"/>
</dbReference>
<dbReference type="PIRSF" id="PIRSF000727">
    <property type="entry name" value="ThrA"/>
    <property type="match status" value="1"/>
</dbReference>
<dbReference type="Pfam" id="PF22468">
    <property type="entry name" value="ACT_9"/>
    <property type="match status" value="2"/>
</dbReference>
<evidence type="ECO:0000256" key="5">
    <source>
        <dbReference type="ARBA" id="ARBA00005062"/>
    </source>
</evidence>
<evidence type="ECO:0000256" key="7">
    <source>
        <dbReference type="ARBA" id="ARBA00007952"/>
    </source>
</evidence>
<dbReference type="PROSITE" id="PS01042">
    <property type="entry name" value="HOMOSER_DHGENASE"/>
    <property type="match status" value="1"/>
</dbReference>
<dbReference type="FunFam" id="3.30.360.10:FF:000006">
    <property type="entry name" value="Bifunctional aspartokinase/homoserine dehydrogenase"/>
    <property type="match status" value="1"/>
</dbReference>
<dbReference type="GO" id="GO:0009086">
    <property type="term" value="P:methionine biosynthetic process"/>
    <property type="evidence" value="ECO:0007669"/>
    <property type="project" value="UniProtKB-KW"/>
</dbReference>
<keyword evidence="17" id="KW-0521">NADP</keyword>
<dbReference type="InterPro" id="IPR041743">
    <property type="entry name" value="AK-HSDH_N"/>
</dbReference>
<evidence type="ECO:0000313" key="29">
    <source>
        <dbReference type="EMBL" id="ACF44861.1"/>
    </source>
</evidence>
<dbReference type="InterPro" id="IPR002912">
    <property type="entry name" value="ACT_dom"/>
</dbReference>
<keyword evidence="20" id="KW-0915">Sodium</keyword>
<dbReference type="Pfam" id="PF00696">
    <property type="entry name" value="AA_kinase"/>
    <property type="match status" value="1"/>
</dbReference>
<evidence type="ECO:0000256" key="12">
    <source>
        <dbReference type="ARBA" id="ARBA00022697"/>
    </source>
</evidence>
<dbReference type="Gene3D" id="3.30.360.10">
    <property type="entry name" value="Dihydrodipicolinate Reductase, domain 2"/>
    <property type="match status" value="1"/>
</dbReference>
<dbReference type="CDD" id="cd04257">
    <property type="entry name" value="AAK_AK-HSDH"/>
    <property type="match status" value="1"/>
</dbReference>
<evidence type="ECO:0000256" key="16">
    <source>
        <dbReference type="ARBA" id="ARBA00022840"/>
    </source>
</evidence>
<dbReference type="GO" id="GO:0009089">
    <property type="term" value="P:lysine biosynthetic process via diaminopimelate"/>
    <property type="evidence" value="ECO:0007669"/>
    <property type="project" value="UniProtKB-UniPathway"/>
</dbReference>
<dbReference type="EC" id="2.7.2.4" evidence="29"/>
<evidence type="ECO:0000256" key="6">
    <source>
        <dbReference type="ARBA" id="ARBA00005139"/>
    </source>
</evidence>
<evidence type="ECO:0000256" key="22">
    <source>
        <dbReference type="ARBA" id="ARBA00023167"/>
    </source>
</evidence>
<comment type="function">
    <text evidence="24">Bifunctional aspartate kinase and homoserine dehydrogenase that catalyzes the first and the third steps toward the synthesis of lysine, methionine and threonine from aspartate.</text>
</comment>
<dbReference type="HOGENOM" id="CLU_009116_7_1_10"/>
<dbReference type="GO" id="GO:0004412">
    <property type="term" value="F:homoserine dehydrogenase activity"/>
    <property type="evidence" value="ECO:0007669"/>
    <property type="project" value="UniProtKB-EC"/>
</dbReference>
<dbReference type="UniPathway" id="UPA00050">
    <property type="reaction ID" value="UER00063"/>
</dbReference>
<dbReference type="Gene3D" id="3.40.50.720">
    <property type="entry name" value="NAD(P)-binding Rossmann-like Domain"/>
    <property type="match status" value="1"/>
</dbReference>
<dbReference type="GO" id="GO:0005524">
    <property type="term" value="F:ATP binding"/>
    <property type="evidence" value="ECO:0007669"/>
    <property type="project" value="UniProtKB-KW"/>
</dbReference>
<dbReference type="GO" id="GO:0009090">
    <property type="term" value="P:homoserine biosynthetic process"/>
    <property type="evidence" value="ECO:0007669"/>
    <property type="project" value="UniProtKB-ARBA"/>
</dbReference>
<protein>
    <submittedName>
        <fullName evidence="29">Aspartate kinase</fullName>
        <ecNumber evidence="29">1.1.1.3</ecNumber>
        <ecNumber evidence="29">2.7.2.4</ecNumber>
    </submittedName>
</protein>
<dbReference type="InterPro" id="IPR036393">
    <property type="entry name" value="AceGlu_kinase-like_sf"/>
</dbReference>
<dbReference type="PANTHER" id="PTHR43070:SF3">
    <property type="entry name" value="HOMOSERINE DEHYDROGENASE"/>
    <property type="match status" value="1"/>
</dbReference>
<gene>
    <name evidence="29" type="ordered locus">Ppha_2703</name>
</gene>
<keyword evidence="23" id="KW-0511">Multifunctional enzyme</keyword>
<dbReference type="Gene3D" id="3.40.1160.10">
    <property type="entry name" value="Acetylglutamate kinase-like"/>
    <property type="match status" value="1"/>
</dbReference>
<evidence type="ECO:0000256" key="20">
    <source>
        <dbReference type="ARBA" id="ARBA00023053"/>
    </source>
</evidence>
<sequence length="823" mass="89296">MGGNMKIYKFGGTSLGSASRIKKVADIIAGALHQDELVIVVSAIHRVTDLLFESATQACSGDSGYRSTLNELDHLHISIADELFSGSLLDDVTASIRAELSELNDIVQGVFLLRELSEKSLAFVLGFGERLSARMVSSYLQERDIAAFYLDARELIVTDTNYADARVDTHASGQQIRKRLLSLEGVPVVTGFIAAAPDGSSTTLGRGGSDYTASILGAALDALEIWIWTDVDGFFSADPKRVRDARILPYISYSEAMELSHAGARVLHPLAVQPAMKAGIPLLIKNSFNPAAKGTRIEGVTPLDFNRTLPVTGLSSINKVVLLNMSGSGMVGVPGIASRLFTCLARHRINIIFISQASSEQSITLAITPSQAAKAKKILEEVFRVEIEARQIDPLVTRRNLAMIAVVGNNMSGHPGVSAQLFETLGKNGINVIAVAQGANEMNISLVIDAHDEDKALNCIHESFFLSQRKVHLFIAGTGTIAKSLIGQISAHRLNLQQDNDLDVVVCGMANTRQILFDNNGIDLQNWESALLPRDEYQGIEGYLQLIREKNLHNTIFVDCTASAMVAEMYPDLLLANISVVTANKLGMAGSWPLYRRIRDAQRRSNARFLYETNVGAGLPIINTLNDLKNSGDKIFSIEGVLSGTLSFIFNELRKGGRFSEIVRRAKVAGYTEPDPRDDLSGADFARKFLILGRELGFTLEYSDVVCESLVPEEYRGEMSVTEFLDRLSGVDGWYAKLIEDAAREEMTIAYAGEIRDGKATIGVKKVPLASPIAGLSGSENMVVYTTERYRATPLVVRGPGAGGEVTAGGVFADILRVASYLV</sequence>
<evidence type="ECO:0000256" key="2">
    <source>
        <dbReference type="ARBA" id="ARBA00004766"/>
    </source>
</evidence>
<feature type="domain" description="ACT" evidence="28">
    <location>
        <begin position="406"/>
        <end position="480"/>
    </location>
</feature>
<organism evidence="29 30">
    <name type="scientific">Pelodictyon phaeoclathratiforme (strain DSM 5477 / BU-1)</name>
    <dbReference type="NCBI Taxonomy" id="324925"/>
    <lineage>
        <taxon>Bacteria</taxon>
        <taxon>Pseudomonadati</taxon>
        <taxon>Chlorobiota</taxon>
        <taxon>Chlorobiia</taxon>
        <taxon>Chlorobiales</taxon>
        <taxon>Chlorobiaceae</taxon>
        <taxon>Chlorobium/Pelodictyon group</taxon>
        <taxon>Pelodictyon</taxon>
    </lineage>
</organism>
<evidence type="ECO:0000256" key="10">
    <source>
        <dbReference type="ARBA" id="ARBA00022605"/>
    </source>
</evidence>
<dbReference type="PANTHER" id="PTHR43070">
    <property type="match status" value="1"/>
</dbReference>
<keyword evidence="13" id="KW-0479">Metal-binding</keyword>
<dbReference type="eggNOG" id="COG0527">
    <property type="taxonomic scope" value="Bacteria"/>
</dbReference>
<evidence type="ECO:0000256" key="17">
    <source>
        <dbReference type="ARBA" id="ARBA00022857"/>
    </source>
</evidence>
<keyword evidence="18 29" id="KW-0560">Oxidoreductase</keyword>
<comment type="catalytic activity">
    <reaction evidence="27">
        <text>L-homoserine + NAD(+) = L-aspartate 4-semialdehyde + NADH + H(+)</text>
        <dbReference type="Rhea" id="RHEA:15757"/>
        <dbReference type="ChEBI" id="CHEBI:15378"/>
        <dbReference type="ChEBI" id="CHEBI:57476"/>
        <dbReference type="ChEBI" id="CHEBI:57540"/>
        <dbReference type="ChEBI" id="CHEBI:57945"/>
        <dbReference type="ChEBI" id="CHEBI:537519"/>
        <dbReference type="EC" id="1.1.1.3"/>
    </reaction>
    <physiologicalReaction direction="right-to-left" evidence="27">
        <dbReference type="Rhea" id="RHEA:15759"/>
    </physiologicalReaction>
</comment>
<dbReference type="InterPro" id="IPR018042">
    <property type="entry name" value="Aspartate_kinase_CS"/>
</dbReference>
<evidence type="ECO:0000256" key="8">
    <source>
        <dbReference type="ARBA" id="ARBA00010046"/>
    </source>
</evidence>
<dbReference type="AlphaFoldDB" id="B4SGC5"/>
<comment type="subunit">
    <text evidence="9">Homotetramer.</text>
</comment>
<dbReference type="SUPFAM" id="SSF55347">
    <property type="entry name" value="Glyceraldehyde-3-phosphate dehydrogenase-like, C-terminal domain"/>
    <property type="match status" value="1"/>
</dbReference>
<comment type="cofactor">
    <cofactor evidence="1">
        <name>a metal cation</name>
        <dbReference type="ChEBI" id="CHEBI:25213"/>
    </cofactor>
</comment>
<dbReference type="GO" id="GO:0046872">
    <property type="term" value="F:metal ion binding"/>
    <property type="evidence" value="ECO:0007669"/>
    <property type="project" value="UniProtKB-KW"/>
</dbReference>
<comment type="similarity">
    <text evidence="8">In the N-terminal section; belongs to the aspartokinase family.</text>
</comment>
<dbReference type="PROSITE" id="PS00324">
    <property type="entry name" value="ASPARTOKINASE"/>
    <property type="match status" value="1"/>
</dbReference>
<name>B4SGC5_PELPB</name>
<keyword evidence="19" id="KW-0520">NAD</keyword>
<comment type="pathway">
    <text evidence="4">Amino-acid biosynthesis; L-threonine biosynthesis; L-threonine from L-aspartate: step 3/5.</text>
</comment>
<keyword evidence="15 29" id="KW-0418">Kinase</keyword>
<dbReference type="SUPFAM" id="SSF55021">
    <property type="entry name" value="ACT-like"/>
    <property type="match status" value="2"/>
</dbReference>
<evidence type="ECO:0000313" key="30">
    <source>
        <dbReference type="Proteomes" id="UP000002724"/>
    </source>
</evidence>
<evidence type="ECO:0000256" key="14">
    <source>
        <dbReference type="ARBA" id="ARBA00022741"/>
    </source>
</evidence>
<dbReference type="CDD" id="cd04921">
    <property type="entry name" value="ACT_AKi-HSDH-ThrA-like_1"/>
    <property type="match status" value="1"/>
</dbReference>
<keyword evidence="21" id="KW-0457">Lysine biosynthesis</keyword>
<comment type="pathway">
    <text evidence="5">Amino-acid biosynthesis; L-methionine biosynthesis via de novo pathway; L-homoserine from L-aspartate: step 3/3.</text>
</comment>
<evidence type="ECO:0000256" key="11">
    <source>
        <dbReference type="ARBA" id="ARBA00022679"/>
    </source>
</evidence>
<dbReference type="PROSITE" id="PS51671">
    <property type="entry name" value="ACT"/>
    <property type="match status" value="2"/>
</dbReference>
<keyword evidence="14" id="KW-0547">Nucleotide-binding</keyword>
<dbReference type="Proteomes" id="UP000002724">
    <property type="component" value="Chromosome"/>
</dbReference>
<evidence type="ECO:0000256" key="21">
    <source>
        <dbReference type="ARBA" id="ARBA00023154"/>
    </source>
</evidence>
<evidence type="ECO:0000256" key="25">
    <source>
        <dbReference type="ARBA" id="ARBA00048561"/>
    </source>
</evidence>
<dbReference type="EMBL" id="CP001110">
    <property type="protein sequence ID" value="ACF44861.1"/>
    <property type="molecule type" value="Genomic_DNA"/>
</dbReference>
<evidence type="ECO:0000256" key="15">
    <source>
        <dbReference type="ARBA" id="ARBA00022777"/>
    </source>
</evidence>
<dbReference type="InterPro" id="IPR011147">
    <property type="entry name" value="Bifunc_Aspkin/hSer_DH"/>
</dbReference>
<dbReference type="STRING" id="324925.Ppha_2703"/>
<dbReference type="Gene3D" id="3.30.2130.10">
    <property type="entry name" value="VC0802-like"/>
    <property type="match status" value="1"/>
</dbReference>
<dbReference type="NCBIfam" id="TIGR00657">
    <property type="entry name" value="asp_kinases"/>
    <property type="match status" value="1"/>
</dbReference>
<dbReference type="CDD" id="cd04922">
    <property type="entry name" value="ACT_AKi-HSDH-ThrA_2"/>
    <property type="match status" value="1"/>
</dbReference>
<dbReference type="GO" id="GO:0004072">
    <property type="term" value="F:aspartate kinase activity"/>
    <property type="evidence" value="ECO:0007669"/>
    <property type="project" value="UniProtKB-EC"/>
</dbReference>
<comment type="pathway">
    <text evidence="3">Amino-acid biosynthesis; L-methionine biosynthesis via de novo pathway; L-homoserine from L-aspartate: step 1/3.</text>
</comment>
<evidence type="ECO:0000256" key="9">
    <source>
        <dbReference type="ARBA" id="ARBA00011881"/>
    </source>
</evidence>
<dbReference type="InterPro" id="IPR049638">
    <property type="entry name" value="AK-HD"/>
</dbReference>
<dbReference type="InterPro" id="IPR045865">
    <property type="entry name" value="ACT-like_dom_sf"/>
</dbReference>
<comment type="pathway">
    <text evidence="6">Amino-acid biosynthesis; L-threonine biosynthesis; L-threonine from L-aspartate: step 1/5.</text>
</comment>
<dbReference type="GO" id="GO:0050661">
    <property type="term" value="F:NADP binding"/>
    <property type="evidence" value="ECO:0007669"/>
    <property type="project" value="InterPro"/>
</dbReference>
<dbReference type="InterPro" id="IPR019811">
    <property type="entry name" value="HDH_CS"/>
</dbReference>